<dbReference type="RefSeq" id="WP_080830961.1">
    <property type="nucleotide sequence ID" value="NZ_CP039891.1"/>
</dbReference>
<proteinExistence type="predicted"/>
<geneLocation type="plasmid" evidence="2">
    <name>patcfbp5877b</name>
</geneLocation>
<protein>
    <submittedName>
        <fullName evidence="1">Uncharacterized protein</fullName>
    </submittedName>
</protein>
<sequence>MNELLKEIPDRILKLAKGALSQANTHLTFADPGNEHWNFICVLNAAHAGELFMKAAIAREHPLLIFKDLFAFDDGQAAEIDLASLIKKGKTHDFDKIPQLLWAVSGIRIPNRECFERLRKARNAIQHFCAPDDEDFRQLSLEFSYTIIDPLIQSTYGLFAIDFHEDHNVGYDYVVEKVVRAQQKFSMPEDFNLSEVSLSEALQGASRGYKSWINSELTKIGRTDLLTL</sequence>
<organism evidence="1 2">
    <name type="scientific">Agrobacterium tumefaciens</name>
    <dbReference type="NCBI Taxonomy" id="358"/>
    <lineage>
        <taxon>Bacteria</taxon>
        <taxon>Pseudomonadati</taxon>
        <taxon>Pseudomonadota</taxon>
        <taxon>Alphaproteobacteria</taxon>
        <taxon>Hyphomicrobiales</taxon>
        <taxon>Rhizobiaceae</taxon>
        <taxon>Rhizobium/Agrobacterium group</taxon>
        <taxon>Agrobacterium</taxon>
        <taxon>Agrobacterium tumefaciens complex</taxon>
    </lineage>
</organism>
<gene>
    <name evidence="1" type="ORF">CFBP5877_27120</name>
</gene>
<accession>A0AAE6EIJ3</accession>
<evidence type="ECO:0000313" key="1">
    <source>
        <dbReference type="EMBL" id="QCL82776.1"/>
    </source>
</evidence>
<dbReference type="EMBL" id="CP039900">
    <property type="protein sequence ID" value="QCL82776.1"/>
    <property type="molecule type" value="Genomic_DNA"/>
</dbReference>
<dbReference type="Proteomes" id="UP000298579">
    <property type="component" value="Plasmid pAtCFBP5877b"/>
</dbReference>
<reference evidence="1 2" key="1">
    <citation type="submission" date="2019-04" db="EMBL/GenBank/DDBJ databases">
        <title>Complete genome sequence of Agrobacterium tumefaciens CFBP5877.</title>
        <authorList>
            <person name="Huang Y.-Y."/>
            <person name="Chiang H.-Y."/>
            <person name="Chou L."/>
            <person name="Lai E.-M."/>
            <person name="Kuo C.-H."/>
        </authorList>
    </citation>
    <scope>NUCLEOTIDE SEQUENCE [LARGE SCALE GENOMIC DNA]</scope>
    <source>
        <strain evidence="1 2">CFBP5877</strain>
        <plasmid evidence="2">patcfbp5877b</plasmid>
    </source>
</reference>
<keyword evidence="1" id="KW-0614">Plasmid</keyword>
<dbReference type="AlphaFoldDB" id="A0AAE6EIJ3"/>
<evidence type="ECO:0000313" key="2">
    <source>
        <dbReference type="Proteomes" id="UP000298579"/>
    </source>
</evidence>
<name>A0AAE6EIJ3_AGRTU</name>